<dbReference type="InterPro" id="IPR027417">
    <property type="entry name" value="P-loop_NTPase"/>
</dbReference>
<proteinExistence type="predicted"/>
<dbReference type="Pfam" id="PF23559">
    <property type="entry name" value="WHD_DRP"/>
    <property type="match status" value="1"/>
</dbReference>
<dbReference type="InterPro" id="IPR058922">
    <property type="entry name" value="WHD_DRP"/>
</dbReference>
<dbReference type="InterPro" id="IPR044974">
    <property type="entry name" value="Disease_R_plants"/>
</dbReference>
<dbReference type="GO" id="GO:0043531">
    <property type="term" value="F:ADP binding"/>
    <property type="evidence" value="ECO:0007669"/>
    <property type="project" value="InterPro"/>
</dbReference>
<dbReference type="GO" id="GO:0009626">
    <property type="term" value="P:plant-type hypersensitive response"/>
    <property type="evidence" value="ECO:0007669"/>
    <property type="project" value="UniProtKB-ARBA"/>
</dbReference>
<evidence type="ECO:0000256" key="2">
    <source>
        <dbReference type="ARBA" id="ARBA00022821"/>
    </source>
</evidence>
<gene>
    <name evidence="5" type="ORF">PVAP13_6KG222636</name>
</gene>
<dbReference type="Gene3D" id="1.10.8.430">
    <property type="entry name" value="Helical domain of apoptotic protease-activating factors"/>
    <property type="match status" value="1"/>
</dbReference>
<dbReference type="EMBL" id="CM029047">
    <property type="protein sequence ID" value="KAG2583490.1"/>
    <property type="molecule type" value="Genomic_DNA"/>
</dbReference>
<dbReference type="InterPro" id="IPR055414">
    <property type="entry name" value="LRR_R13L4/SHOC2-like"/>
</dbReference>
<dbReference type="GO" id="GO:0002758">
    <property type="term" value="P:innate immune response-activating signaling pathway"/>
    <property type="evidence" value="ECO:0007669"/>
    <property type="project" value="UniProtKB-ARBA"/>
</dbReference>
<keyword evidence="6" id="KW-1185">Reference proteome</keyword>
<organism evidence="5 6">
    <name type="scientific">Panicum virgatum</name>
    <name type="common">Blackwell switchgrass</name>
    <dbReference type="NCBI Taxonomy" id="38727"/>
    <lineage>
        <taxon>Eukaryota</taxon>
        <taxon>Viridiplantae</taxon>
        <taxon>Streptophyta</taxon>
        <taxon>Embryophyta</taxon>
        <taxon>Tracheophyta</taxon>
        <taxon>Spermatophyta</taxon>
        <taxon>Magnoliopsida</taxon>
        <taxon>Liliopsida</taxon>
        <taxon>Poales</taxon>
        <taxon>Poaceae</taxon>
        <taxon>PACMAD clade</taxon>
        <taxon>Panicoideae</taxon>
        <taxon>Panicodae</taxon>
        <taxon>Paniceae</taxon>
        <taxon>Panicinae</taxon>
        <taxon>Panicum</taxon>
        <taxon>Panicum sect. Hiantes</taxon>
    </lineage>
</organism>
<dbReference type="InterPro" id="IPR032675">
    <property type="entry name" value="LRR_dom_sf"/>
</dbReference>
<evidence type="ECO:0000259" key="3">
    <source>
        <dbReference type="Pfam" id="PF23559"/>
    </source>
</evidence>
<comment type="caution">
    <text evidence="5">The sequence shown here is derived from an EMBL/GenBank/DDBJ whole genome shotgun (WGS) entry which is preliminary data.</text>
</comment>
<dbReference type="Proteomes" id="UP000823388">
    <property type="component" value="Chromosome 6K"/>
</dbReference>
<dbReference type="SUPFAM" id="SSF52058">
    <property type="entry name" value="L domain-like"/>
    <property type="match status" value="1"/>
</dbReference>
<dbReference type="PANTHER" id="PTHR23155">
    <property type="entry name" value="DISEASE RESISTANCE PROTEIN RP"/>
    <property type="match status" value="1"/>
</dbReference>
<dbReference type="Gene3D" id="3.80.10.10">
    <property type="entry name" value="Ribonuclease Inhibitor"/>
    <property type="match status" value="1"/>
</dbReference>
<dbReference type="InterPro" id="IPR036388">
    <property type="entry name" value="WH-like_DNA-bd_sf"/>
</dbReference>
<feature type="domain" description="Disease resistance protein winged helix" evidence="3">
    <location>
        <begin position="154"/>
        <end position="224"/>
    </location>
</feature>
<accession>A0A8T0REL4</accession>
<evidence type="ECO:0000313" key="5">
    <source>
        <dbReference type="EMBL" id="KAG2583490.1"/>
    </source>
</evidence>
<evidence type="ECO:0008006" key="7">
    <source>
        <dbReference type="Google" id="ProtNLM"/>
    </source>
</evidence>
<protein>
    <recommendedName>
        <fullName evidence="7">NB-ARC domain-containing protein</fullName>
    </recommendedName>
</protein>
<dbReference type="GO" id="GO:0042742">
    <property type="term" value="P:defense response to bacterium"/>
    <property type="evidence" value="ECO:0007669"/>
    <property type="project" value="UniProtKB-ARBA"/>
</dbReference>
<reference evidence="5" key="1">
    <citation type="submission" date="2020-05" db="EMBL/GenBank/DDBJ databases">
        <title>WGS assembly of Panicum virgatum.</title>
        <authorList>
            <person name="Lovell J.T."/>
            <person name="Jenkins J."/>
            <person name="Shu S."/>
            <person name="Juenger T.E."/>
            <person name="Schmutz J."/>
        </authorList>
    </citation>
    <scope>NUCLEOTIDE SEQUENCE</scope>
    <source>
        <strain evidence="5">AP13</strain>
    </source>
</reference>
<dbReference type="AlphaFoldDB" id="A0A8T0REL4"/>
<keyword evidence="2" id="KW-0611">Plant defense</keyword>
<sequence length="485" mass="55390">MVQTSMEREIQCAFPRNRLASRVITTTRKEDVAASCSFPDDDFVYSMKPLDANDLQDLFLSRIFKDEVDFPQELKQVTTDILRKCDGLPLAIVSIASMLATKPASRQEWERVRDSICSASQPNHEHEIIEQILFMSYYDLPHQLKTCFLYLSQFPEDCEINRLLLIRRWVAEGFITEQRGQSLEDTAHSYFTELVNRNMIQPVHIDYYGMPGACRAHDIMLDLIKSLAAKENFSIVMNDVKAVFLPNKIRRLSVQGNFWQGTNISNTRSLSCFGPVKNLPPLFQFKILRVLDIEGCSSAQNSGYPESICTLVHLRYLRLVDSSIKRLEGDIGRMKSLKTLDLSLTLIEQLPAGVTKLKQLVHLFVPFTVTLPKGIGKMEALEELSVLNAIKTSPEALEELEKLEKLKVLNIMWNPADGISDQETMKRSLIKSFCRLGENNLRSIYIEGSDRCCMNFMAESWCPPPKHVRRFCMEGLVPLFSKFPS</sequence>
<dbReference type="FunFam" id="1.10.10.10:FF:000322">
    <property type="entry name" value="Probable disease resistance protein At1g63360"/>
    <property type="match status" value="1"/>
</dbReference>
<evidence type="ECO:0000313" key="6">
    <source>
        <dbReference type="Proteomes" id="UP000823388"/>
    </source>
</evidence>
<dbReference type="Gene3D" id="1.10.10.10">
    <property type="entry name" value="Winged helix-like DNA-binding domain superfamily/Winged helix DNA-binding domain"/>
    <property type="match status" value="1"/>
</dbReference>
<dbReference type="InterPro" id="IPR042197">
    <property type="entry name" value="Apaf_helical"/>
</dbReference>
<dbReference type="SUPFAM" id="SSF52540">
    <property type="entry name" value="P-loop containing nucleoside triphosphate hydrolases"/>
    <property type="match status" value="1"/>
</dbReference>
<evidence type="ECO:0000259" key="4">
    <source>
        <dbReference type="Pfam" id="PF23598"/>
    </source>
</evidence>
<name>A0A8T0REL4_PANVG</name>
<dbReference type="PANTHER" id="PTHR23155:SF1228">
    <property type="entry name" value="NB-ARC DOMAIN CONTAINING PROTEIN, EXPRESSED"/>
    <property type="match status" value="1"/>
</dbReference>
<dbReference type="Pfam" id="PF23598">
    <property type="entry name" value="LRR_14"/>
    <property type="match status" value="1"/>
</dbReference>
<evidence type="ECO:0000256" key="1">
    <source>
        <dbReference type="ARBA" id="ARBA00022737"/>
    </source>
</evidence>
<keyword evidence="1" id="KW-0677">Repeat</keyword>
<feature type="domain" description="Disease resistance R13L4/SHOC-2-like LRR" evidence="4">
    <location>
        <begin position="267"/>
        <end position="484"/>
    </location>
</feature>